<dbReference type="GO" id="GO:0003824">
    <property type="term" value="F:catalytic activity"/>
    <property type="evidence" value="ECO:0007669"/>
    <property type="project" value="InterPro"/>
</dbReference>
<accession>A0A319EQG6</accession>
<dbReference type="OrthoDB" id="1577640at2759"/>
<name>A0A319EQG6_ASPSB</name>
<organism evidence="2 3">
    <name type="scientific">Aspergillus sclerotiicarbonarius (strain CBS 121057 / IBT 28362)</name>
    <dbReference type="NCBI Taxonomy" id="1448318"/>
    <lineage>
        <taxon>Eukaryota</taxon>
        <taxon>Fungi</taxon>
        <taxon>Dikarya</taxon>
        <taxon>Ascomycota</taxon>
        <taxon>Pezizomycotina</taxon>
        <taxon>Eurotiomycetes</taxon>
        <taxon>Eurotiomycetidae</taxon>
        <taxon>Eurotiales</taxon>
        <taxon>Aspergillaceae</taxon>
        <taxon>Aspergillus</taxon>
        <taxon>Aspergillus subgen. Circumdati</taxon>
    </lineage>
</organism>
<dbReference type="STRING" id="1448318.A0A319EQG6"/>
<evidence type="ECO:0000313" key="2">
    <source>
        <dbReference type="EMBL" id="PYI09865.1"/>
    </source>
</evidence>
<evidence type="ECO:0000313" key="3">
    <source>
        <dbReference type="Proteomes" id="UP000248423"/>
    </source>
</evidence>
<feature type="domain" description="Nucleoside phosphorylase" evidence="1">
    <location>
        <begin position="13"/>
        <end position="306"/>
    </location>
</feature>
<dbReference type="VEuPathDB" id="FungiDB:BO78DRAFT_467665"/>
<sequence>MVLTQRLTPDDYKVACICPMDVEQAPVEAMLDEIHPALPTTRDMNSYTLGRMGVHYIVIAAMPDIGNNSAAAVATQLMNDFRSIRFSLLIGIGGGIPNLEHGIDIRLGDVIVSKPSGIFGGVIQFDRGKALTDNRFERTGVLQKPPDVLLAAVSRLKTLHRRVESKIPTYLQQMTQKYPRMIEEYNYQSTAHDQLFRSGFEHSGGNDCHGCDPAEAVTRVCRPNTNPAIHYGTIGSSNAVIKNRRLRDMLRDELNIQCVEMEAAGLLNSYPCLVIRGICDYADSHKNKRWQPYAAATAAACAKELLSLIPALGTVSSKEDNNTPARGSPTIHMGNLGNFVYGSVAGDMVAGDKFMR</sequence>
<dbReference type="InterPro" id="IPR000845">
    <property type="entry name" value="Nucleoside_phosphorylase_d"/>
</dbReference>
<dbReference type="Proteomes" id="UP000248423">
    <property type="component" value="Unassembled WGS sequence"/>
</dbReference>
<dbReference type="InterPro" id="IPR035994">
    <property type="entry name" value="Nucleoside_phosphorylase_sf"/>
</dbReference>
<protein>
    <submittedName>
        <fullName evidence="2">Purine and uridine phosphorylase</fullName>
    </submittedName>
</protein>
<dbReference type="SUPFAM" id="SSF53167">
    <property type="entry name" value="Purine and uridine phosphorylases"/>
    <property type="match status" value="1"/>
</dbReference>
<dbReference type="PANTHER" id="PTHR46082">
    <property type="entry name" value="ATP/GTP-BINDING PROTEIN-RELATED"/>
    <property type="match status" value="1"/>
</dbReference>
<dbReference type="GO" id="GO:0009116">
    <property type="term" value="P:nucleoside metabolic process"/>
    <property type="evidence" value="ECO:0007669"/>
    <property type="project" value="InterPro"/>
</dbReference>
<dbReference type="PANTHER" id="PTHR46082:SF11">
    <property type="entry name" value="AAA+ ATPASE DOMAIN-CONTAINING PROTEIN-RELATED"/>
    <property type="match status" value="1"/>
</dbReference>
<dbReference type="InterPro" id="IPR053137">
    <property type="entry name" value="NLR-like"/>
</dbReference>
<dbReference type="Gene3D" id="3.40.50.1580">
    <property type="entry name" value="Nucleoside phosphorylase domain"/>
    <property type="match status" value="1"/>
</dbReference>
<reference evidence="2 3" key="1">
    <citation type="submission" date="2018-02" db="EMBL/GenBank/DDBJ databases">
        <title>The genomes of Aspergillus section Nigri reveals drivers in fungal speciation.</title>
        <authorList>
            <consortium name="DOE Joint Genome Institute"/>
            <person name="Vesth T.C."/>
            <person name="Nybo J."/>
            <person name="Theobald S."/>
            <person name="Brandl J."/>
            <person name="Frisvad J.C."/>
            <person name="Nielsen K.F."/>
            <person name="Lyhne E.K."/>
            <person name="Kogle M.E."/>
            <person name="Kuo A."/>
            <person name="Riley R."/>
            <person name="Clum A."/>
            <person name="Nolan M."/>
            <person name="Lipzen A."/>
            <person name="Salamov A."/>
            <person name="Henrissat B."/>
            <person name="Wiebenga A."/>
            <person name="De vries R.P."/>
            <person name="Grigoriev I.V."/>
            <person name="Mortensen U.H."/>
            <person name="Andersen M.R."/>
            <person name="Baker S.E."/>
        </authorList>
    </citation>
    <scope>NUCLEOTIDE SEQUENCE [LARGE SCALE GENOMIC DNA]</scope>
    <source>
        <strain evidence="2 3">CBS 121057</strain>
    </source>
</reference>
<dbReference type="AlphaFoldDB" id="A0A319EQG6"/>
<gene>
    <name evidence="2" type="ORF">BO78DRAFT_467665</name>
</gene>
<evidence type="ECO:0000259" key="1">
    <source>
        <dbReference type="Pfam" id="PF01048"/>
    </source>
</evidence>
<keyword evidence="3" id="KW-1185">Reference proteome</keyword>
<proteinExistence type="predicted"/>
<dbReference type="EMBL" id="KZ826325">
    <property type="protein sequence ID" value="PYI09865.1"/>
    <property type="molecule type" value="Genomic_DNA"/>
</dbReference>
<dbReference type="Pfam" id="PF01048">
    <property type="entry name" value="PNP_UDP_1"/>
    <property type="match status" value="1"/>
</dbReference>